<proteinExistence type="predicted"/>
<gene>
    <name evidence="2" type="ORF">EFD62_12975</name>
</gene>
<dbReference type="Pfam" id="PF16316">
    <property type="entry name" value="DUF4956"/>
    <property type="match status" value="1"/>
</dbReference>
<dbReference type="Proteomes" id="UP000289166">
    <property type="component" value="Unassembled WGS sequence"/>
</dbReference>
<feature type="transmembrane region" description="Helical" evidence="1">
    <location>
        <begin position="16"/>
        <end position="38"/>
    </location>
</feature>
<organism evidence="2 3">
    <name type="scientific">Acetivibrio mesophilus</name>
    <dbReference type="NCBI Taxonomy" id="2487273"/>
    <lineage>
        <taxon>Bacteria</taxon>
        <taxon>Bacillati</taxon>
        <taxon>Bacillota</taxon>
        <taxon>Clostridia</taxon>
        <taxon>Eubacteriales</taxon>
        <taxon>Oscillospiraceae</taxon>
        <taxon>Acetivibrio</taxon>
    </lineage>
</organism>
<evidence type="ECO:0000313" key="3">
    <source>
        <dbReference type="Proteomes" id="UP000289166"/>
    </source>
</evidence>
<dbReference type="AlphaFoldDB" id="A0A4Q0I3R8"/>
<name>A0A4Q0I3R8_9FIRM</name>
<dbReference type="InterPro" id="IPR032531">
    <property type="entry name" value="DUF4956"/>
</dbReference>
<keyword evidence="1" id="KW-1133">Transmembrane helix</keyword>
<evidence type="ECO:0000313" key="2">
    <source>
        <dbReference type="EMBL" id="RXE58345.1"/>
    </source>
</evidence>
<keyword evidence="3" id="KW-1185">Reference proteome</keyword>
<keyword evidence="1" id="KW-0472">Membrane</keyword>
<evidence type="ECO:0000256" key="1">
    <source>
        <dbReference type="SAM" id="Phobius"/>
    </source>
</evidence>
<keyword evidence="1" id="KW-0812">Transmembrane</keyword>
<comment type="caution">
    <text evidence="2">The sequence shown here is derived from an EMBL/GenBank/DDBJ whole genome shotgun (WGS) entry which is preliminary data.</text>
</comment>
<feature type="transmembrane region" description="Helical" evidence="1">
    <location>
        <begin position="50"/>
        <end position="69"/>
    </location>
</feature>
<sequence length="227" mass="25021">MPDIDLNTTVNTTLTLWSSLLTIIVSFALGIMISVTYIKTHVRGYYSQNFSLTLILIPSVIAVIILLVGSNVARAFSLAGAFSIARFRSTAGDPKDISYVFFSMAAGLACGVGLFGYAALFTILLCAFIVILCKIDFGAKKTCSKILKIIIPENMNYQGAFDDILKKYTTNYQLYKIKTTDLGTLFELVYTITMNSDKNEKEFIDELRCRNGNLSIVLSMDANTSDS</sequence>
<accession>A0A4Q0I3R8</accession>
<protein>
    <submittedName>
        <fullName evidence="2">DUF4956 domain-containing protein</fullName>
    </submittedName>
</protein>
<dbReference type="OrthoDB" id="9803265at2"/>
<dbReference type="EMBL" id="RLII01000020">
    <property type="protein sequence ID" value="RXE58345.1"/>
    <property type="molecule type" value="Genomic_DNA"/>
</dbReference>
<feature type="transmembrane region" description="Helical" evidence="1">
    <location>
        <begin position="99"/>
        <end position="132"/>
    </location>
</feature>
<dbReference type="RefSeq" id="WP_069193752.1">
    <property type="nucleotide sequence ID" value="NZ_RLII01000020.1"/>
</dbReference>
<reference evidence="3" key="1">
    <citation type="submission" date="2018-11" db="EMBL/GenBank/DDBJ databases">
        <title>Genome sequencing of a novel mesophilic and cellulolytic organism within the genus Hungateiclostridium.</title>
        <authorList>
            <person name="Rettenmaier R."/>
            <person name="Liebl W."/>
            <person name="Zverlov V."/>
        </authorList>
    </citation>
    <scope>NUCLEOTIDE SEQUENCE [LARGE SCALE GENOMIC DNA]</scope>
    <source>
        <strain evidence="3">N2K1</strain>
    </source>
</reference>